<comment type="caution">
    <text evidence="2">The sequence shown here is derived from an EMBL/GenBank/DDBJ whole genome shotgun (WGS) entry which is preliminary data.</text>
</comment>
<evidence type="ECO:0000313" key="2">
    <source>
        <dbReference type="EMBL" id="GGC30715.1"/>
    </source>
</evidence>
<evidence type="ECO:0000256" key="1">
    <source>
        <dbReference type="SAM" id="SignalP"/>
    </source>
</evidence>
<dbReference type="EMBL" id="BMEC01000004">
    <property type="protein sequence ID" value="GGC30715.1"/>
    <property type="molecule type" value="Genomic_DNA"/>
</dbReference>
<reference evidence="3" key="1">
    <citation type="journal article" date="2019" name="Int. J. Syst. Evol. Microbiol.">
        <title>The Global Catalogue of Microorganisms (GCM) 10K type strain sequencing project: providing services to taxonomists for standard genome sequencing and annotation.</title>
        <authorList>
            <consortium name="The Broad Institute Genomics Platform"/>
            <consortium name="The Broad Institute Genome Sequencing Center for Infectious Disease"/>
            <person name="Wu L."/>
            <person name="Ma J."/>
        </authorList>
    </citation>
    <scope>NUCLEOTIDE SEQUENCE [LARGE SCALE GENOMIC DNA]</scope>
    <source>
        <strain evidence="3">CGMCC 1.10832</strain>
    </source>
</reference>
<name>A0ABQ1LVU9_9BACT</name>
<organism evidence="2 3">
    <name type="scientific">Marivirga lumbricoides</name>
    <dbReference type="NCBI Taxonomy" id="1046115"/>
    <lineage>
        <taxon>Bacteria</taxon>
        <taxon>Pseudomonadati</taxon>
        <taxon>Bacteroidota</taxon>
        <taxon>Cytophagia</taxon>
        <taxon>Cytophagales</taxon>
        <taxon>Marivirgaceae</taxon>
        <taxon>Marivirga</taxon>
    </lineage>
</organism>
<keyword evidence="1" id="KW-0732">Signal</keyword>
<feature type="chain" id="PRO_5045708417" description="Outer membrane protein beta-barrel domain-containing protein" evidence="1">
    <location>
        <begin position="20"/>
        <end position="345"/>
    </location>
</feature>
<keyword evidence="3" id="KW-1185">Reference proteome</keyword>
<evidence type="ECO:0008006" key="4">
    <source>
        <dbReference type="Google" id="ProtNLM"/>
    </source>
</evidence>
<dbReference type="RefSeq" id="WP_188461934.1">
    <property type="nucleotide sequence ID" value="NZ_BAABHU010000004.1"/>
</dbReference>
<proteinExistence type="predicted"/>
<accession>A0ABQ1LVU9</accession>
<feature type="signal peptide" evidence="1">
    <location>
        <begin position="1"/>
        <end position="19"/>
    </location>
</feature>
<evidence type="ECO:0000313" key="3">
    <source>
        <dbReference type="Proteomes" id="UP000636010"/>
    </source>
</evidence>
<protein>
    <recommendedName>
        <fullName evidence="4">Outer membrane protein beta-barrel domain-containing protein</fullName>
    </recommendedName>
</protein>
<sequence>MKKNLFTILFILSALIAIAQENCDQNLTEAKADYNNGNLYAIPGKLTKCLESGFSKAEKVDAYRLLTLTYLNINQLEKARETIIKLLNIKTDFQVIQNVDPPELYSLYKKIDTDPIYFIGVNAGINYNTTQILNTYTTETVEGSLNFNYKPLFSYQTGAQFILPLLDKLWLKAEVGFQKQRFKYIEETKNLKDTSTVNITYLSNNSGINLQFSARNVINYYYWKPFVEYGINGRYNLNSFFSEYLSENSTSVNSTIIDRIEMNEFRRNYNFGFDLFVGTMIKLGEHYGEVKLGATKYFLNHTTYANPSYRFSRTIGNAGETVDNDYNNLVLQLTLSYNVPFFNFK</sequence>
<gene>
    <name evidence="2" type="ORF">GCM10011506_15180</name>
</gene>
<dbReference type="Proteomes" id="UP000636010">
    <property type="component" value="Unassembled WGS sequence"/>
</dbReference>